<feature type="non-terminal residue" evidence="2">
    <location>
        <position position="83"/>
    </location>
</feature>
<feature type="signal peptide" evidence="1">
    <location>
        <begin position="1"/>
        <end position="33"/>
    </location>
</feature>
<dbReference type="EMBL" id="DMVW01000036">
    <property type="protein sequence ID" value="HAR50894.1"/>
    <property type="molecule type" value="Genomic_DNA"/>
</dbReference>
<evidence type="ECO:0000256" key="1">
    <source>
        <dbReference type="SAM" id="SignalP"/>
    </source>
</evidence>
<comment type="caution">
    <text evidence="2">The sequence shown here is derived from an EMBL/GenBank/DDBJ whole genome shotgun (WGS) entry which is preliminary data.</text>
</comment>
<dbReference type="Proteomes" id="UP000264719">
    <property type="component" value="Unassembled WGS sequence"/>
</dbReference>
<proteinExistence type="predicted"/>
<dbReference type="SUPFAM" id="SSF56954">
    <property type="entry name" value="Outer membrane efflux proteins (OEP)"/>
    <property type="match status" value="1"/>
</dbReference>
<accession>A0A348W8N2</accession>
<keyword evidence="1" id="KW-0732">Signal</keyword>
<evidence type="ECO:0000313" key="3">
    <source>
        <dbReference type="Proteomes" id="UP000264719"/>
    </source>
</evidence>
<dbReference type="AlphaFoldDB" id="A0A348W8N2"/>
<reference evidence="2 3" key="1">
    <citation type="journal article" date="2018" name="Nat. Biotechnol.">
        <title>A standardized bacterial taxonomy based on genome phylogeny substantially revises the tree of life.</title>
        <authorList>
            <person name="Parks D.H."/>
            <person name="Chuvochina M."/>
            <person name="Waite D.W."/>
            <person name="Rinke C."/>
            <person name="Skarshewski A."/>
            <person name="Chaumeil P.A."/>
            <person name="Hugenholtz P."/>
        </authorList>
    </citation>
    <scope>NUCLEOTIDE SEQUENCE [LARGE SCALE GENOMIC DNA]</scope>
    <source>
        <strain evidence="2">UBA9169</strain>
    </source>
</reference>
<feature type="chain" id="PRO_5016973136" evidence="1">
    <location>
        <begin position="34"/>
        <end position="83"/>
    </location>
</feature>
<evidence type="ECO:0000313" key="2">
    <source>
        <dbReference type="EMBL" id="HAR50894.1"/>
    </source>
</evidence>
<sequence>MSVFDKLARLTKRRVQMLATASVMAVAMAPVQAETLADAMVAAYSHSGLLDQNRALLRAADEDVASTVAGLRPIVNWTADVTR</sequence>
<organism evidence="2 3">
    <name type="scientific">Roseovarius nubinhibens</name>
    <dbReference type="NCBI Taxonomy" id="314263"/>
    <lineage>
        <taxon>Bacteria</taxon>
        <taxon>Pseudomonadati</taxon>
        <taxon>Pseudomonadota</taxon>
        <taxon>Alphaproteobacteria</taxon>
        <taxon>Rhodobacterales</taxon>
        <taxon>Roseobacteraceae</taxon>
        <taxon>Roseovarius</taxon>
    </lineage>
</organism>
<gene>
    <name evidence="2" type="ORF">DCS45_03315</name>
</gene>
<protein>
    <submittedName>
        <fullName evidence="2">Transporter</fullName>
    </submittedName>
</protein>
<name>A0A348W8N2_9RHOB</name>